<reference evidence="1" key="2">
    <citation type="submission" date="2022-10" db="EMBL/GenBank/DDBJ databases">
        <authorList>
            <person name="Trinh H.N."/>
        </authorList>
    </citation>
    <scope>NUCLEOTIDE SEQUENCE</scope>
    <source>
        <strain evidence="1">RN2-1</strain>
    </source>
</reference>
<protein>
    <submittedName>
        <fullName evidence="1">Uncharacterized protein</fullName>
    </submittedName>
</protein>
<accession>A0AA42CFP3</accession>
<dbReference type="EMBL" id="JAPDNT010000001">
    <property type="protein sequence ID" value="MCW3473207.1"/>
    <property type="molecule type" value="Genomic_DNA"/>
</dbReference>
<dbReference type="Proteomes" id="UP001165679">
    <property type="component" value="Unassembled WGS sequence"/>
</dbReference>
<sequence length="113" mass="13043">MAANPEKNESSGLFMPKSGFALSLIRDGAKPMINVLDEQEHYVLVSDGEHFAVVERRVGKFYALHHRECHGYLLDDPDLVNLVKKTGVRREREARAILVRVAMEWRDLFEHIR</sequence>
<evidence type="ECO:0000313" key="1">
    <source>
        <dbReference type="EMBL" id="MCW3473207.1"/>
    </source>
</evidence>
<organism evidence="1 2">
    <name type="scientific">Limobrevibacterium gyesilva</name>
    <dbReference type="NCBI Taxonomy" id="2991712"/>
    <lineage>
        <taxon>Bacteria</taxon>
        <taxon>Pseudomonadati</taxon>
        <taxon>Pseudomonadota</taxon>
        <taxon>Alphaproteobacteria</taxon>
        <taxon>Acetobacterales</taxon>
        <taxon>Acetobacteraceae</taxon>
        <taxon>Limobrevibacterium</taxon>
    </lineage>
</organism>
<evidence type="ECO:0000313" key="2">
    <source>
        <dbReference type="Proteomes" id="UP001165679"/>
    </source>
</evidence>
<dbReference type="AlphaFoldDB" id="A0AA42CFP3"/>
<gene>
    <name evidence="1" type="ORF">OL599_01320</name>
</gene>
<proteinExistence type="predicted"/>
<keyword evidence="2" id="KW-1185">Reference proteome</keyword>
<comment type="caution">
    <text evidence="1">The sequence shown here is derived from an EMBL/GenBank/DDBJ whole genome shotgun (WGS) entry which is preliminary data.</text>
</comment>
<reference evidence="1" key="1">
    <citation type="submission" date="2022-09" db="EMBL/GenBank/DDBJ databases">
        <title>Rhodovastum sp. nov. RN2-1 isolated from soil in Seongnam, South Korea.</title>
        <authorList>
            <person name="Le N.T."/>
        </authorList>
    </citation>
    <scope>NUCLEOTIDE SEQUENCE</scope>
    <source>
        <strain evidence="1">RN2-1</strain>
    </source>
</reference>
<name>A0AA42CFP3_9PROT</name>